<dbReference type="InterPro" id="IPR000203">
    <property type="entry name" value="GPS"/>
</dbReference>
<dbReference type="InterPro" id="IPR016186">
    <property type="entry name" value="C-type_lectin-like/link_sf"/>
</dbReference>
<feature type="transmembrane region" description="Helical" evidence="13">
    <location>
        <begin position="623"/>
        <end position="644"/>
    </location>
</feature>
<feature type="domain" description="G-protein coupled receptors family 2 profile 1" evidence="17">
    <location>
        <begin position="185"/>
        <end position="265"/>
    </location>
</feature>
<dbReference type="Gene3D" id="2.60.220.50">
    <property type="match status" value="1"/>
</dbReference>
<dbReference type="Gene3D" id="1.20.1070.10">
    <property type="entry name" value="Rhodopsin 7-helix transmembrane proteins"/>
    <property type="match status" value="1"/>
</dbReference>
<dbReference type="Pfam" id="PF00002">
    <property type="entry name" value="7tm_2"/>
    <property type="match status" value="1"/>
</dbReference>
<feature type="transmembrane region" description="Helical" evidence="13">
    <location>
        <begin position="775"/>
        <end position="798"/>
    </location>
</feature>
<dbReference type="SMART" id="SM00303">
    <property type="entry name" value="GPS"/>
    <property type="match status" value="1"/>
</dbReference>
<evidence type="ECO:0000256" key="11">
    <source>
        <dbReference type="ARBA" id="ARBA00023180"/>
    </source>
</evidence>
<keyword evidence="11" id="KW-0325">Glycoprotein</keyword>
<dbReference type="CDD" id="cd15040">
    <property type="entry name" value="7tmB2_Adhesion"/>
    <property type="match status" value="1"/>
</dbReference>
<keyword evidence="3 13" id="KW-0812">Transmembrane</keyword>
<dbReference type="GO" id="GO:0007166">
    <property type="term" value="P:cell surface receptor signaling pathway"/>
    <property type="evidence" value="ECO:0007669"/>
    <property type="project" value="InterPro"/>
</dbReference>
<feature type="transmembrane region" description="Helical" evidence="13">
    <location>
        <begin position="703"/>
        <end position="727"/>
    </location>
</feature>
<evidence type="ECO:0000259" key="16">
    <source>
        <dbReference type="PROSITE" id="PS50221"/>
    </source>
</evidence>
<sequence>MKGQLFLVFLLLFIAFCSCARMILEDNFRADHTLVHGLNGRIRREAKDGFVDSRCAPGFTAFDDTCYKLVHDKLNWTQAKEECTKVNGITYHLVTIKSQAEQKFVNGIISSVSFNDTERVWMGLSRHPSNLSIFFWVDGTNVSYDNWYTKKRSDDPFPDEPNSEDEKCGNIFMEQNKLGYWNDEKCELEYFYICEGTPDTVFCAAETDTYTFGSYNLTWNETNTGITAYSSCPEGFNGLVSRKCKLEDKSGVWETSNVTDCKRQIFKNLIDQLDNINDGFQNVSIEEILRTFSNSTHSLNNQSSFISGDINSGVIILEKSTIIFSTQSRNISLEETEAYMSATNSLLSSETATHLWQEVGDNNAAKVLNITSMFTSVVFKSLQNNSSLKISKPSIEVEINNKNEGDITFQALFDQSLGNDDRLFLAKESLKERTNITGYIAIHYNTIAHLLPRKTSGDSQETTVVTSVLSLTIPGINQPTLNPPLHLYFTHTQTHVKGLRCSFWDFTLKNSGFWSTNGLKTVFTNSTFTECTSNHLTNFAVLLSLYEIPENHDEVLAVISQVGCSVSIAALVLLLIIYYIEWRFLPSDKSKILVTMAVVFLLAYVVFLAGIEGTENKITCRVVAVVLHFLFLVGIHMMVAEGIVHGKMLATVLASTQQRSISPILLPIGFGIPVLIVAISTAVTKLDGYGDGEYCWLSTSNGLIWTFTIPCAVVVLTNFVIFVFVVTKLFSTKAVKKKTKLQKLISGLRCFSVLAPIFGLSWSFGFFSLNEDTVVMSYLFVIINSFQGLLIFILHGLLDPKIQTSWKRKYLEFRKREKFSSTTTKTIEEINFDSITAAS</sequence>
<feature type="chain" id="PRO_5026938602" evidence="14">
    <location>
        <begin position="20"/>
        <end position="839"/>
    </location>
</feature>
<dbReference type="FunFam" id="1.20.1070.10:FF:000058">
    <property type="entry name" value="Adhesion G protein-coupled receptor F5"/>
    <property type="match status" value="1"/>
</dbReference>
<keyword evidence="5" id="KW-0677">Repeat</keyword>
<dbReference type="InterPro" id="IPR000832">
    <property type="entry name" value="GPCR_2_secretin-like"/>
</dbReference>
<feature type="domain" description="GAIN-B" evidence="16">
    <location>
        <begin position="386"/>
        <end position="549"/>
    </location>
</feature>
<keyword evidence="9" id="KW-1015">Disulfide bond</keyword>
<dbReference type="Proteomes" id="UP000507470">
    <property type="component" value="Unassembled WGS sequence"/>
</dbReference>
<protein>
    <submittedName>
        <fullName evidence="19">Uncharacterized protein</fullName>
    </submittedName>
</protein>
<dbReference type="CDD" id="cd00037">
    <property type="entry name" value="CLECT"/>
    <property type="match status" value="1"/>
</dbReference>
<evidence type="ECO:0000256" key="8">
    <source>
        <dbReference type="ARBA" id="ARBA00023136"/>
    </source>
</evidence>
<evidence type="ECO:0000256" key="2">
    <source>
        <dbReference type="ARBA" id="ARBA00007343"/>
    </source>
</evidence>
<dbReference type="PROSITE" id="PS50227">
    <property type="entry name" value="G_PROTEIN_RECEP_F2_3"/>
    <property type="match status" value="1"/>
</dbReference>
<evidence type="ECO:0000256" key="4">
    <source>
        <dbReference type="ARBA" id="ARBA00022729"/>
    </source>
</evidence>
<dbReference type="EMBL" id="CACVKT020009043">
    <property type="protein sequence ID" value="CAC5419591.1"/>
    <property type="molecule type" value="Genomic_DNA"/>
</dbReference>
<dbReference type="PANTHER" id="PTHR12011:SF347">
    <property type="entry name" value="FI21270P1-RELATED"/>
    <property type="match status" value="1"/>
</dbReference>
<dbReference type="PANTHER" id="PTHR12011">
    <property type="entry name" value="ADHESION G-PROTEIN COUPLED RECEPTOR"/>
    <property type="match status" value="1"/>
</dbReference>
<evidence type="ECO:0000259" key="17">
    <source>
        <dbReference type="PROSITE" id="PS50227"/>
    </source>
</evidence>
<keyword evidence="8 13" id="KW-0472">Membrane</keyword>
<dbReference type="PROSITE" id="PS51257">
    <property type="entry name" value="PROKAR_LIPOPROTEIN"/>
    <property type="match status" value="1"/>
</dbReference>
<dbReference type="InterPro" id="IPR001879">
    <property type="entry name" value="GPCR_2_extracellular_dom"/>
</dbReference>
<evidence type="ECO:0000256" key="12">
    <source>
        <dbReference type="ARBA" id="ARBA00023224"/>
    </source>
</evidence>
<dbReference type="InterPro" id="IPR008077">
    <property type="entry name" value="GPCR_2_brain_angio_inhib"/>
</dbReference>
<keyword evidence="4 14" id="KW-0732">Signal</keyword>
<evidence type="ECO:0000256" key="13">
    <source>
        <dbReference type="SAM" id="Phobius"/>
    </source>
</evidence>
<evidence type="ECO:0000256" key="5">
    <source>
        <dbReference type="ARBA" id="ARBA00022737"/>
    </source>
</evidence>
<dbReference type="GO" id="GO:0004930">
    <property type="term" value="F:G protein-coupled receptor activity"/>
    <property type="evidence" value="ECO:0007669"/>
    <property type="project" value="UniProtKB-KW"/>
</dbReference>
<dbReference type="PROSITE" id="PS00615">
    <property type="entry name" value="C_TYPE_LECTIN_1"/>
    <property type="match status" value="1"/>
</dbReference>
<evidence type="ECO:0000256" key="14">
    <source>
        <dbReference type="SAM" id="SignalP"/>
    </source>
</evidence>
<dbReference type="Pfam" id="PF00059">
    <property type="entry name" value="Lectin_C"/>
    <property type="match status" value="1"/>
</dbReference>
<proteinExistence type="inferred from homology"/>
<dbReference type="AlphaFoldDB" id="A0A6J8EKJ3"/>
<dbReference type="InterPro" id="IPR036445">
    <property type="entry name" value="GPCR_2_extracell_dom_sf"/>
</dbReference>
<dbReference type="InterPro" id="IPR017981">
    <property type="entry name" value="GPCR_2-like_7TM"/>
</dbReference>
<dbReference type="PROSITE" id="PS50221">
    <property type="entry name" value="GAIN_B"/>
    <property type="match status" value="1"/>
</dbReference>
<dbReference type="Pfam" id="PF02793">
    <property type="entry name" value="HRM"/>
    <property type="match status" value="1"/>
</dbReference>
<dbReference type="GO" id="GO:0005886">
    <property type="term" value="C:plasma membrane"/>
    <property type="evidence" value="ECO:0007669"/>
    <property type="project" value="UniProtKB-SubCell"/>
</dbReference>
<evidence type="ECO:0000256" key="10">
    <source>
        <dbReference type="ARBA" id="ARBA00023170"/>
    </source>
</evidence>
<reference evidence="19 20" key="1">
    <citation type="submission" date="2020-06" db="EMBL/GenBank/DDBJ databases">
        <authorList>
            <person name="Li R."/>
            <person name="Bekaert M."/>
        </authorList>
    </citation>
    <scope>NUCLEOTIDE SEQUENCE [LARGE SCALE GENOMIC DNA]</scope>
    <source>
        <strain evidence="20">wild</strain>
    </source>
</reference>
<feature type="transmembrane region" description="Helical" evidence="13">
    <location>
        <begin position="664"/>
        <end position="683"/>
    </location>
</feature>
<keyword evidence="6 13" id="KW-1133">Transmembrane helix</keyword>
<dbReference type="SMART" id="SM00008">
    <property type="entry name" value="HormR"/>
    <property type="match status" value="1"/>
</dbReference>
<evidence type="ECO:0000313" key="19">
    <source>
        <dbReference type="EMBL" id="CAC5419591.1"/>
    </source>
</evidence>
<dbReference type="PROSITE" id="PS50261">
    <property type="entry name" value="G_PROTEIN_RECEP_F2_4"/>
    <property type="match status" value="1"/>
</dbReference>
<evidence type="ECO:0000259" key="15">
    <source>
        <dbReference type="PROSITE" id="PS50041"/>
    </source>
</evidence>
<feature type="transmembrane region" description="Helical" evidence="13">
    <location>
        <begin position="555"/>
        <end position="580"/>
    </location>
</feature>
<keyword evidence="10" id="KW-0675">Receptor</keyword>
<evidence type="ECO:0000256" key="7">
    <source>
        <dbReference type="ARBA" id="ARBA00023040"/>
    </source>
</evidence>
<feature type="signal peptide" evidence="14">
    <location>
        <begin position="1"/>
        <end position="19"/>
    </location>
</feature>
<dbReference type="InterPro" id="IPR018378">
    <property type="entry name" value="C-type_lectin_CS"/>
</dbReference>
<dbReference type="Pfam" id="PF01825">
    <property type="entry name" value="GPS"/>
    <property type="match status" value="1"/>
</dbReference>
<comment type="subcellular location">
    <subcellularLocation>
        <location evidence="1">Membrane</location>
        <topology evidence="1">Multi-pass membrane protein</topology>
    </subcellularLocation>
</comment>
<name>A0A6J8EKJ3_MYTCO</name>
<feature type="domain" description="G-protein coupled receptors family 2 profile 2" evidence="18">
    <location>
        <begin position="556"/>
        <end position="799"/>
    </location>
</feature>
<dbReference type="InterPro" id="IPR016187">
    <property type="entry name" value="CTDL_fold"/>
</dbReference>
<evidence type="ECO:0000259" key="18">
    <source>
        <dbReference type="PROSITE" id="PS50261"/>
    </source>
</evidence>
<dbReference type="Gene3D" id="4.10.1240.10">
    <property type="entry name" value="GPCR, family 2, extracellular hormone receptor domain"/>
    <property type="match status" value="1"/>
</dbReference>
<organism evidence="19 20">
    <name type="scientific">Mytilus coruscus</name>
    <name type="common">Sea mussel</name>
    <dbReference type="NCBI Taxonomy" id="42192"/>
    <lineage>
        <taxon>Eukaryota</taxon>
        <taxon>Metazoa</taxon>
        <taxon>Spiralia</taxon>
        <taxon>Lophotrochozoa</taxon>
        <taxon>Mollusca</taxon>
        <taxon>Bivalvia</taxon>
        <taxon>Autobranchia</taxon>
        <taxon>Pteriomorphia</taxon>
        <taxon>Mytilida</taxon>
        <taxon>Mytiloidea</taxon>
        <taxon>Mytilidae</taxon>
        <taxon>Mytilinae</taxon>
        <taxon>Mytilus</taxon>
    </lineage>
</organism>
<feature type="transmembrane region" description="Helical" evidence="13">
    <location>
        <begin position="592"/>
        <end position="611"/>
    </location>
</feature>
<keyword evidence="7" id="KW-0297">G-protein coupled receptor</keyword>
<accession>A0A6J8EKJ3</accession>
<dbReference type="Gene3D" id="3.10.100.10">
    <property type="entry name" value="Mannose-Binding Protein A, subunit A"/>
    <property type="match status" value="1"/>
</dbReference>
<dbReference type="PRINTS" id="PR01694">
    <property type="entry name" value="BAIPRECURSOR"/>
</dbReference>
<dbReference type="PROSITE" id="PS50041">
    <property type="entry name" value="C_TYPE_LECTIN_2"/>
    <property type="match status" value="1"/>
</dbReference>
<dbReference type="SUPFAM" id="SSF56436">
    <property type="entry name" value="C-type lectin-like"/>
    <property type="match status" value="1"/>
</dbReference>
<dbReference type="InterPro" id="IPR057244">
    <property type="entry name" value="GAIN_B"/>
</dbReference>
<evidence type="ECO:0000256" key="3">
    <source>
        <dbReference type="ARBA" id="ARBA00022692"/>
    </source>
</evidence>
<dbReference type="PRINTS" id="PR00249">
    <property type="entry name" value="GPCRSECRETIN"/>
</dbReference>
<feature type="domain" description="C-type lectin" evidence="15">
    <location>
        <begin position="62"/>
        <end position="195"/>
    </location>
</feature>
<comment type="similarity">
    <text evidence="2">Belongs to the G-protein coupled receptor 2 family. Adhesion G-protein coupled receptor (ADGR) subfamily.</text>
</comment>
<keyword evidence="20" id="KW-1185">Reference proteome</keyword>
<evidence type="ECO:0000256" key="6">
    <source>
        <dbReference type="ARBA" id="ARBA00022989"/>
    </source>
</evidence>
<feature type="transmembrane region" description="Helical" evidence="13">
    <location>
        <begin position="748"/>
        <end position="769"/>
    </location>
</feature>
<dbReference type="InterPro" id="IPR046338">
    <property type="entry name" value="GAIN_dom_sf"/>
</dbReference>
<evidence type="ECO:0000256" key="1">
    <source>
        <dbReference type="ARBA" id="ARBA00004141"/>
    </source>
</evidence>
<dbReference type="InterPro" id="IPR001304">
    <property type="entry name" value="C-type_lectin-like"/>
</dbReference>
<evidence type="ECO:0000313" key="20">
    <source>
        <dbReference type="Proteomes" id="UP000507470"/>
    </source>
</evidence>
<dbReference type="Gene3D" id="1.25.40.610">
    <property type="match status" value="1"/>
</dbReference>
<gene>
    <name evidence="19" type="ORF">MCOR_51909</name>
</gene>
<evidence type="ECO:0000256" key="9">
    <source>
        <dbReference type="ARBA" id="ARBA00023157"/>
    </source>
</evidence>
<dbReference type="SMART" id="SM00034">
    <property type="entry name" value="CLECT"/>
    <property type="match status" value="1"/>
</dbReference>
<dbReference type="OrthoDB" id="433482at2759"/>
<keyword evidence="12" id="KW-0807">Transducer</keyword>
<dbReference type="SUPFAM" id="SSF111418">
    <property type="entry name" value="Hormone receptor domain"/>
    <property type="match status" value="1"/>
</dbReference>